<evidence type="ECO:0000256" key="2">
    <source>
        <dbReference type="ARBA" id="ARBA00022737"/>
    </source>
</evidence>
<dbReference type="InterPro" id="IPR015943">
    <property type="entry name" value="WD40/YVTN_repeat-like_dom_sf"/>
</dbReference>
<dbReference type="Gene3D" id="2.130.10.10">
    <property type="entry name" value="YVTN repeat-like/Quinoprotein amine dehydrogenase"/>
    <property type="match status" value="2"/>
</dbReference>
<dbReference type="InterPro" id="IPR036322">
    <property type="entry name" value="WD40_repeat_dom_sf"/>
</dbReference>
<keyword evidence="1 3" id="KW-0853">WD repeat</keyword>
<sequence length="650" mass="71889">MDFYQPTFLFRQNAIRRPLSATSSPYISGNSSCESLTSSQKLSSWLLNNSNTGDMEIMNKACSLDRVNIKSNYWKIPDVKMNLTALAASNQFSDLPLLAISSANADQNLFIYELDSLHHYLTHHTTISLPNIHGLAWVPNCNLKYLVTGNNKGYAHLVSVPLPNSYGGDQSDELAEIIKRFNHRKHLKSVNKDPSIHTHANSCVSKLGFFDDNSLVSIYDDTLFVWDMNRCESSAKPRPLMISVVPGISNFDCRLHDSSMLAISGSFGVSLYDTRTRSHNVPNAKVADNMNPSKLSANLVKWHPTDERLLATAHGDGVVRLWDVRKEEPFCELTGHRNKTVTALQWNHNDIFTGASDGNIVHWDLTTDINSDLTKSAEALRSCSLKEGLRSVSFDAVHNTLVDSLSERQCGTKLPALNNLIIGMCQVSGSDGRENPSDCEVISIDGSAFLGLHSKIYDAVNMEIATGKMYYSPEDLTLMSKDENSNSTLVASSDELSIKPLEVSRKSTFKLPNLANSSETINDVEELDIHASLGKYSHCEVESDNEFHFNFNSAALKSLNHRSSRLPTALLPSLPSLPLIPSYASLPETRSSPTASEKLGNESIYTLSTNATQLDECETGLTKTMLLSFLDSELDKICAEFQNHTQLLVL</sequence>
<accession>A0A1L0DUL1</accession>
<dbReference type="InterPro" id="IPR019775">
    <property type="entry name" value="WD40_repeat_CS"/>
</dbReference>
<evidence type="ECO:0000313" key="4">
    <source>
        <dbReference type="EMBL" id="SGZ56030.1"/>
    </source>
</evidence>
<dbReference type="InterPro" id="IPR001680">
    <property type="entry name" value="WD40_rpt"/>
</dbReference>
<proteinExistence type="predicted"/>
<evidence type="ECO:0000256" key="3">
    <source>
        <dbReference type="PROSITE-ProRule" id="PRU00221"/>
    </source>
</evidence>
<dbReference type="Pfam" id="PF00400">
    <property type="entry name" value="WD40"/>
    <property type="match status" value="2"/>
</dbReference>
<dbReference type="PANTHER" id="PTHR44129">
    <property type="entry name" value="WD REPEAT-CONTAINING PROTEIN POP1"/>
    <property type="match status" value="1"/>
</dbReference>
<dbReference type="AlphaFoldDB" id="A0A1L0DUL1"/>
<dbReference type="OrthoDB" id="361494at2759"/>
<dbReference type="SUPFAM" id="SSF50978">
    <property type="entry name" value="WD40 repeat-like"/>
    <property type="match status" value="1"/>
</dbReference>
<dbReference type="EMBL" id="LT635760">
    <property type="protein sequence ID" value="SGZ56030.1"/>
    <property type="molecule type" value="Genomic_DNA"/>
</dbReference>
<keyword evidence="2" id="KW-0677">Repeat</keyword>
<organism evidence="4 5">
    <name type="scientific">Sungouiella intermedia</name>
    <dbReference type="NCBI Taxonomy" id="45354"/>
    <lineage>
        <taxon>Eukaryota</taxon>
        <taxon>Fungi</taxon>
        <taxon>Dikarya</taxon>
        <taxon>Ascomycota</taxon>
        <taxon>Saccharomycotina</taxon>
        <taxon>Pichiomycetes</taxon>
        <taxon>Metschnikowiaceae</taxon>
        <taxon>Sungouiella</taxon>
    </lineage>
</organism>
<dbReference type="Proteomes" id="UP000182334">
    <property type="component" value="Chromosome V"/>
</dbReference>
<dbReference type="STRING" id="45354.A0A1L0DUL1"/>
<name>A0A1L0DUL1_9ASCO</name>
<evidence type="ECO:0000256" key="1">
    <source>
        <dbReference type="ARBA" id="ARBA00022574"/>
    </source>
</evidence>
<evidence type="ECO:0000313" key="5">
    <source>
        <dbReference type="Proteomes" id="UP000182334"/>
    </source>
</evidence>
<dbReference type="PROSITE" id="PS00678">
    <property type="entry name" value="WD_REPEATS_1"/>
    <property type="match status" value="1"/>
</dbReference>
<reference evidence="4 5" key="1">
    <citation type="submission" date="2016-10" db="EMBL/GenBank/DDBJ databases">
        <authorList>
            <person name="de Groot N.N."/>
        </authorList>
    </citation>
    <scope>NUCLEOTIDE SEQUENCE [LARGE SCALE GENOMIC DNA]</scope>
    <source>
        <strain evidence="4 5">CBS 141442</strain>
    </source>
</reference>
<protein>
    <submittedName>
        <fullName evidence="4">CIC11C00000003117</fullName>
    </submittedName>
</protein>
<feature type="repeat" description="WD" evidence="3">
    <location>
        <begin position="300"/>
        <end position="332"/>
    </location>
</feature>
<gene>
    <name evidence="4" type="ORF">SAMEA4029010_CIC11G00000003117</name>
</gene>
<dbReference type="SMART" id="SM00320">
    <property type="entry name" value="WD40"/>
    <property type="match status" value="4"/>
</dbReference>
<keyword evidence="5" id="KW-1185">Reference proteome</keyword>
<dbReference type="InterPro" id="IPR050349">
    <property type="entry name" value="WD_LIS1/nudF_dynein_reg"/>
</dbReference>
<dbReference type="PROSITE" id="PS50082">
    <property type="entry name" value="WD_REPEATS_2"/>
    <property type="match status" value="1"/>
</dbReference>